<dbReference type="AlphaFoldDB" id="A0A381TVW0"/>
<organism evidence="2">
    <name type="scientific">marine metagenome</name>
    <dbReference type="NCBI Taxonomy" id="408172"/>
    <lineage>
        <taxon>unclassified sequences</taxon>
        <taxon>metagenomes</taxon>
        <taxon>ecological metagenomes</taxon>
    </lineage>
</organism>
<dbReference type="Gene3D" id="3.40.190.10">
    <property type="entry name" value="Periplasmic binding protein-like II"/>
    <property type="match status" value="1"/>
</dbReference>
<proteinExistence type="predicted"/>
<dbReference type="SUPFAM" id="SSF53850">
    <property type="entry name" value="Periplasmic binding protein-like II"/>
    <property type="match status" value="1"/>
</dbReference>
<dbReference type="Pfam" id="PF04069">
    <property type="entry name" value="OpuAC"/>
    <property type="match status" value="1"/>
</dbReference>
<dbReference type="InterPro" id="IPR007210">
    <property type="entry name" value="ABC_Gly_betaine_transp_sub-bd"/>
</dbReference>
<dbReference type="EMBL" id="UINC01004981">
    <property type="protein sequence ID" value="SVA18233.1"/>
    <property type="molecule type" value="Genomic_DNA"/>
</dbReference>
<name>A0A381TVW0_9ZZZZ</name>
<protein>
    <recommendedName>
        <fullName evidence="1">ABC-type glycine betaine transport system substrate-binding domain-containing protein</fullName>
    </recommendedName>
</protein>
<feature type="domain" description="ABC-type glycine betaine transport system substrate-binding" evidence="1">
    <location>
        <begin position="39"/>
        <end position="301"/>
    </location>
</feature>
<accession>A0A381TVW0</accession>
<reference evidence="2" key="1">
    <citation type="submission" date="2018-05" db="EMBL/GenBank/DDBJ databases">
        <authorList>
            <person name="Lanie J.A."/>
            <person name="Ng W.-L."/>
            <person name="Kazmierczak K.M."/>
            <person name="Andrzejewski T.M."/>
            <person name="Davidsen T.M."/>
            <person name="Wayne K.J."/>
            <person name="Tettelin H."/>
            <person name="Glass J.I."/>
            <person name="Rusch D."/>
            <person name="Podicherti R."/>
            <person name="Tsui H.-C.T."/>
            <person name="Winkler M.E."/>
        </authorList>
    </citation>
    <scope>NUCLEOTIDE SEQUENCE</scope>
</reference>
<dbReference type="GO" id="GO:0022857">
    <property type="term" value="F:transmembrane transporter activity"/>
    <property type="evidence" value="ECO:0007669"/>
    <property type="project" value="InterPro"/>
</dbReference>
<evidence type="ECO:0000259" key="1">
    <source>
        <dbReference type="Pfam" id="PF04069"/>
    </source>
</evidence>
<dbReference type="GO" id="GO:0043190">
    <property type="term" value="C:ATP-binding cassette (ABC) transporter complex"/>
    <property type="evidence" value="ECO:0007669"/>
    <property type="project" value="InterPro"/>
</dbReference>
<gene>
    <name evidence="2" type="ORF">METZ01_LOCUS71087</name>
</gene>
<sequence>MKINTFSKVIASGVVATLMSMTMATSVQADSKRLTSPIPDWTGGAVTCKIAQILLEQELGYKVKAISMPSGPGVYEAIAAGDLDYACESWPSYSASKEIMMTKWGGDGSVSYLGEVGVIGTSTYFVPRYFIDEVANDLTSYAQLNKYKEHFSTIETGGKGRLIACPTAGWECRDQERLDLLGVDFVAVELGTEAAAWAEAQAAYARHEPFLLYAWTPHWIHAALDLVGIELPVYGSVEWPESGWGEDITFNYGNPASMSAHGDAAYLLGHMNLSNVEQSGLVMAIDVDGRDIDEVVQEWVDANKDEWKHWLL</sequence>
<dbReference type="Gene3D" id="3.40.190.100">
    <property type="entry name" value="Glycine betaine-binding periplasmic protein, domain 2"/>
    <property type="match status" value="1"/>
</dbReference>
<evidence type="ECO:0000313" key="2">
    <source>
        <dbReference type="EMBL" id="SVA18233.1"/>
    </source>
</evidence>